<dbReference type="SUPFAM" id="SSF55729">
    <property type="entry name" value="Acyl-CoA N-acyltransferases (Nat)"/>
    <property type="match status" value="1"/>
</dbReference>
<gene>
    <name evidence="2" type="ORF">HNP76_002045</name>
</gene>
<dbReference type="RefSeq" id="WP_184660143.1">
    <property type="nucleotide sequence ID" value="NZ_CP031518.1"/>
</dbReference>
<evidence type="ECO:0000259" key="1">
    <source>
        <dbReference type="PROSITE" id="PS51186"/>
    </source>
</evidence>
<keyword evidence="2" id="KW-0689">Ribosomal protein</keyword>
<comment type="caution">
    <text evidence="2">The sequence shown here is derived from an EMBL/GenBank/DDBJ whole genome shotgun (WGS) entry which is preliminary data.</text>
</comment>
<evidence type="ECO:0000313" key="3">
    <source>
        <dbReference type="Proteomes" id="UP000518887"/>
    </source>
</evidence>
<dbReference type="InterPro" id="IPR016181">
    <property type="entry name" value="Acyl_CoA_acyltransferase"/>
</dbReference>
<dbReference type="Gene3D" id="3.40.630.30">
    <property type="match status" value="1"/>
</dbReference>
<reference evidence="2 3" key="1">
    <citation type="submission" date="2020-08" db="EMBL/GenBank/DDBJ databases">
        <title>Genomic Encyclopedia of Type Strains, Phase IV (KMG-IV): sequencing the most valuable type-strain genomes for metagenomic binning, comparative biology and taxonomic classification.</title>
        <authorList>
            <person name="Goeker M."/>
        </authorList>
    </citation>
    <scope>NUCLEOTIDE SEQUENCE [LARGE SCALE GENOMIC DNA]</scope>
    <source>
        <strain evidence="2 3">DSM 103462</strain>
    </source>
</reference>
<dbReference type="CDD" id="cd04301">
    <property type="entry name" value="NAT_SF"/>
    <property type="match status" value="1"/>
</dbReference>
<organism evidence="2 3">
    <name type="scientific">Treponema ruminis</name>
    <dbReference type="NCBI Taxonomy" id="744515"/>
    <lineage>
        <taxon>Bacteria</taxon>
        <taxon>Pseudomonadati</taxon>
        <taxon>Spirochaetota</taxon>
        <taxon>Spirochaetia</taxon>
        <taxon>Spirochaetales</taxon>
        <taxon>Treponemataceae</taxon>
        <taxon>Treponema</taxon>
    </lineage>
</organism>
<dbReference type="InterPro" id="IPR000182">
    <property type="entry name" value="GNAT_dom"/>
</dbReference>
<proteinExistence type="predicted"/>
<dbReference type="PROSITE" id="PS51186">
    <property type="entry name" value="GNAT"/>
    <property type="match status" value="1"/>
</dbReference>
<dbReference type="Proteomes" id="UP000518887">
    <property type="component" value="Unassembled WGS sequence"/>
</dbReference>
<accession>A0A7W8GAE1</accession>
<dbReference type="AlphaFoldDB" id="A0A7W8GAE1"/>
<sequence length="246" mass="27978">MISLQFLITALIVTLIPGTGVVYTMSTVYISPLKKWIRLDARGNKAGVNAQFSLEKEFLAFPARSDFGEKDYRDNHSNLDSCKKIRRIGGLKMQIVKCSTKDITLLAGMNKCLIEDEQSSNTMNLKELEKRMSVFLSGEYDAYFFADDTLEASDKIVGYALVRNTASPLYLRQFYIKKEYRRKHLGSEAFKLLLDYLKADTIDIDVLPWNKSGMAFWKSMGFAEICVSMRYGEKTKMKKLGCRGSA</sequence>
<evidence type="ECO:0000313" key="2">
    <source>
        <dbReference type="EMBL" id="MBB5226664.1"/>
    </source>
</evidence>
<dbReference type="GO" id="GO:0016747">
    <property type="term" value="F:acyltransferase activity, transferring groups other than amino-acyl groups"/>
    <property type="evidence" value="ECO:0007669"/>
    <property type="project" value="InterPro"/>
</dbReference>
<keyword evidence="2" id="KW-0687">Ribonucleoprotein</keyword>
<protein>
    <submittedName>
        <fullName evidence="2">Ribosomal protein S18 acetylase RimI-like enzyme</fullName>
    </submittedName>
</protein>
<dbReference type="GO" id="GO:0005840">
    <property type="term" value="C:ribosome"/>
    <property type="evidence" value="ECO:0007669"/>
    <property type="project" value="UniProtKB-KW"/>
</dbReference>
<dbReference type="EMBL" id="JACHFQ010000006">
    <property type="protein sequence ID" value="MBB5226664.1"/>
    <property type="molecule type" value="Genomic_DNA"/>
</dbReference>
<name>A0A7W8GAE1_9SPIR</name>
<dbReference type="Pfam" id="PF00583">
    <property type="entry name" value="Acetyltransf_1"/>
    <property type="match status" value="1"/>
</dbReference>
<keyword evidence="3" id="KW-1185">Reference proteome</keyword>
<feature type="domain" description="N-acetyltransferase" evidence="1">
    <location>
        <begin position="112"/>
        <end position="242"/>
    </location>
</feature>